<evidence type="ECO:0000313" key="7">
    <source>
        <dbReference type="EMBL" id="KAF2250410.1"/>
    </source>
</evidence>
<name>A0A6A6ILI9_9PLEO</name>
<comment type="PTM">
    <text evidence="5">The conversion to 3-oxoalanine (also known as C-formylglycine, FGly), of a serine or cysteine residue in prokaryotes and of a cysteine residue in eukaryotes, is critical for catalytic activity.</text>
</comment>
<dbReference type="PIRSF" id="PIRSF000972">
    <property type="entry name" value="Arylsulf_plant"/>
    <property type="match status" value="1"/>
</dbReference>
<dbReference type="GO" id="GO:0005539">
    <property type="term" value="F:glycosaminoglycan binding"/>
    <property type="evidence" value="ECO:0007669"/>
    <property type="project" value="TreeGrafter"/>
</dbReference>
<sequence>MDYMPLVQKHMARGGTFYRQHYCTIAVCCPSRVSLLTGRMSHNTNVTDVNPPYGGYPKFVSQGLNDNYLPVWLQKEGYNTYYVGKLMNSHSINNWNDPLPGGWTASDFLVDPGTYNYWNATFQKNTSPPVTYPGQYNTDLVKDRALGLLEQASKDSKPFFLGVAPIAPHAGWPGSGAFTQPSPATRHKDLFPDARVPRTYNFNPDVPSMASWIYQLDQLNDTVVEYGDEFYRTRLQSLQAIDELVDGVISRLEQYGILDNTYIIYTSDNGFHIGQHRLQAGKTCATEEDINVPFYIRGPSTAAGRVIDVVTSHTDVVPTLFDLAGIKQRSEFDGTPIPVTDGAVAKAMSNRKRDHVGVEFWGVGLEEGKFAVRGNAAGGMAWANNTYKSLRVIGDTYNLSYTVWCSNEHELYDMNTDPGQMTNLAAPTQASTYLLARPIAQTQNRLDALLMVLKSCSASSCTDPWSVVHPKGGVVNLRDAMDAKYDAFYESQPKVAFSKCEPGHIVSSEGPQEGIAYGGMNSWPQWT</sequence>
<dbReference type="FunFam" id="3.40.720.10:FF:000051">
    <property type="entry name" value="Arylsulfatase"/>
    <property type="match status" value="1"/>
</dbReference>
<evidence type="ECO:0000256" key="5">
    <source>
        <dbReference type="PIRSR" id="PIRSR000972-50"/>
    </source>
</evidence>
<keyword evidence="3" id="KW-0378">Hydrolase</keyword>
<gene>
    <name evidence="7" type="ORF">BU26DRAFT_483398</name>
</gene>
<organism evidence="7 8">
    <name type="scientific">Trematosphaeria pertusa</name>
    <dbReference type="NCBI Taxonomy" id="390896"/>
    <lineage>
        <taxon>Eukaryota</taxon>
        <taxon>Fungi</taxon>
        <taxon>Dikarya</taxon>
        <taxon>Ascomycota</taxon>
        <taxon>Pezizomycotina</taxon>
        <taxon>Dothideomycetes</taxon>
        <taxon>Pleosporomycetidae</taxon>
        <taxon>Pleosporales</taxon>
        <taxon>Massarineae</taxon>
        <taxon>Trematosphaeriaceae</taxon>
        <taxon>Trematosphaeria</taxon>
    </lineage>
</organism>
<keyword evidence="2" id="KW-0732">Signal</keyword>
<dbReference type="AlphaFoldDB" id="A0A6A6ILI9"/>
<keyword evidence="4" id="KW-0325">Glycoprotein</keyword>
<dbReference type="CDD" id="cd16147">
    <property type="entry name" value="G6S"/>
    <property type="match status" value="1"/>
</dbReference>
<evidence type="ECO:0000313" key="8">
    <source>
        <dbReference type="Proteomes" id="UP000800094"/>
    </source>
</evidence>
<dbReference type="PANTHER" id="PTHR43108:SF8">
    <property type="entry name" value="SD21168P"/>
    <property type="match status" value="1"/>
</dbReference>
<dbReference type="PANTHER" id="PTHR43108">
    <property type="entry name" value="N-ACETYLGLUCOSAMINE-6-SULFATASE FAMILY MEMBER"/>
    <property type="match status" value="1"/>
</dbReference>
<protein>
    <submittedName>
        <fullName evidence="7">Arylsulphatase</fullName>
    </submittedName>
</protein>
<dbReference type="InterPro" id="IPR017850">
    <property type="entry name" value="Alkaline_phosphatase_core_sf"/>
</dbReference>
<dbReference type="OrthoDB" id="96314at2759"/>
<dbReference type="InterPro" id="IPR012083">
    <property type="entry name" value="Arylsulfatase"/>
</dbReference>
<dbReference type="GO" id="GO:0008449">
    <property type="term" value="F:N-acetylglucosamine-6-sulfatase activity"/>
    <property type="evidence" value="ECO:0007669"/>
    <property type="project" value="TreeGrafter"/>
</dbReference>
<dbReference type="GeneID" id="54579136"/>
<evidence type="ECO:0000256" key="2">
    <source>
        <dbReference type="ARBA" id="ARBA00022729"/>
    </source>
</evidence>
<evidence type="ECO:0000256" key="1">
    <source>
        <dbReference type="ARBA" id="ARBA00008779"/>
    </source>
</evidence>
<keyword evidence="8" id="KW-1185">Reference proteome</keyword>
<evidence type="ECO:0000259" key="6">
    <source>
        <dbReference type="Pfam" id="PF00884"/>
    </source>
</evidence>
<dbReference type="RefSeq" id="XP_033685414.1">
    <property type="nucleotide sequence ID" value="XM_033825806.1"/>
</dbReference>
<dbReference type="SUPFAM" id="SSF53649">
    <property type="entry name" value="Alkaline phosphatase-like"/>
    <property type="match status" value="1"/>
</dbReference>
<comment type="similarity">
    <text evidence="1">Belongs to the sulfatase family.</text>
</comment>
<reference evidence="7" key="1">
    <citation type="journal article" date="2020" name="Stud. Mycol.">
        <title>101 Dothideomycetes genomes: a test case for predicting lifestyles and emergence of pathogens.</title>
        <authorList>
            <person name="Haridas S."/>
            <person name="Albert R."/>
            <person name="Binder M."/>
            <person name="Bloem J."/>
            <person name="Labutti K."/>
            <person name="Salamov A."/>
            <person name="Andreopoulos B."/>
            <person name="Baker S."/>
            <person name="Barry K."/>
            <person name="Bills G."/>
            <person name="Bluhm B."/>
            <person name="Cannon C."/>
            <person name="Castanera R."/>
            <person name="Culley D."/>
            <person name="Daum C."/>
            <person name="Ezra D."/>
            <person name="Gonzalez J."/>
            <person name="Henrissat B."/>
            <person name="Kuo A."/>
            <person name="Liang C."/>
            <person name="Lipzen A."/>
            <person name="Lutzoni F."/>
            <person name="Magnuson J."/>
            <person name="Mondo S."/>
            <person name="Nolan M."/>
            <person name="Ohm R."/>
            <person name="Pangilinan J."/>
            <person name="Park H.-J."/>
            <person name="Ramirez L."/>
            <person name="Alfaro M."/>
            <person name="Sun H."/>
            <person name="Tritt A."/>
            <person name="Yoshinaga Y."/>
            <person name="Zwiers L.-H."/>
            <person name="Turgeon B."/>
            <person name="Goodwin S."/>
            <person name="Spatafora J."/>
            <person name="Crous P."/>
            <person name="Grigoriev I."/>
        </authorList>
    </citation>
    <scope>NUCLEOTIDE SEQUENCE</scope>
    <source>
        <strain evidence="7">CBS 122368</strain>
    </source>
</reference>
<dbReference type="InterPro" id="IPR024607">
    <property type="entry name" value="Sulfatase_CS"/>
</dbReference>
<dbReference type="Pfam" id="PF00884">
    <property type="entry name" value="Sulfatase"/>
    <property type="match status" value="1"/>
</dbReference>
<dbReference type="GO" id="GO:0004065">
    <property type="term" value="F:arylsulfatase activity"/>
    <property type="evidence" value="ECO:0007669"/>
    <property type="project" value="InterPro"/>
</dbReference>
<evidence type="ECO:0000256" key="4">
    <source>
        <dbReference type="ARBA" id="ARBA00023180"/>
    </source>
</evidence>
<dbReference type="Proteomes" id="UP000800094">
    <property type="component" value="Unassembled WGS sequence"/>
</dbReference>
<dbReference type="InterPro" id="IPR000917">
    <property type="entry name" value="Sulfatase_N"/>
</dbReference>
<feature type="domain" description="Sulfatase N-terminal" evidence="6">
    <location>
        <begin position="3"/>
        <end position="326"/>
    </location>
</feature>
<dbReference type="Gene3D" id="3.40.720.10">
    <property type="entry name" value="Alkaline Phosphatase, subunit A"/>
    <property type="match status" value="1"/>
</dbReference>
<dbReference type="EMBL" id="ML987194">
    <property type="protein sequence ID" value="KAF2250410.1"/>
    <property type="molecule type" value="Genomic_DNA"/>
</dbReference>
<dbReference type="GO" id="GO:0018958">
    <property type="term" value="P:phenol-containing compound metabolic process"/>
    <property type="evidence" value="ECO:0007669"/>
    <property type="project" value="InterPro"/>
</dbReference>
<evidence type="ECO:0000256" key="3">
    <source>
        <dbReference type="ARBA" id="ARBA00022801"/>
    </source>
</evidence>
<accession>A0A6A6ILI9</accession>
<dbReference type="PROSITE" id="PS00523">
    <property type="entry name" value="SULFATASE_1"/>
    <property type="match status" value="1"/>
</dbReference>
<proteinExistence type="inferred from homology"/>
<feature type="modified residue" description="3-oxoalanine (Cys)" evidence="5">
    <location>
        <position position="28"/>
    </location>
</feature>